<keyword evidence="3" id="KW-0560">Oxidoreductase</keyword>
<name>A0ABU3VSP6_9GAMM</name>
<dbReference type="InterPro" id="IPR012938">
    <property type="entry name" value="Glc/Sorbosone_DH"/>
</dbReference>
<dbReference type="InterPro" id="IPR011041">
    <property type="entry name" value="Quinoprot_gluc/sorb_DH_b-prop"/>
</dbReference>
<dbReference type="RefSeq" id="WP_316972261.1">
    <property type="nucleotide sequence ID" value="NZ_JAWIIJ010000001.1"/>
</dbReference>
<gene>
    <name evidence="3" type="ORF">RYS15_01195</name>
</gene>
<keyword evidence="4" id="KW-1185">Reference proteome</keyword>
<dbReference type="Pfam" id="PF07995">
    <property type="entry name" value="GSDH"/>
    <property type="match status" value="1"/>
</dbReference>
<dbReference type="SUPFAM" id="SSF50952">
    <property type="entry name" value="Soluble quinoprotein glucose dehydrogenase"/>
    <property type="match status" value="1"/>
</dbReference>
<dbReference type="InterPro" id="IPR011042">
    <property type="entry name" value="6-blade_b-propeller_TolB-like"/>
</dbReference>
<protein>
    <submittedName>
        <fullName evidence="3">PQQ-dependent sugar dehydrogenase</fullName>
        <ecNumber evidence="3">1.1.5.-</ecNumber>
    </submittedName>
</protein>
<comment type="caution">
    <text evidence="3">The sequence shown here is derived from an EMBL/GenBank/DDBJ whole genome shotgun (WGS) entry which is preliminary data.</text>
</comment>
<accession>A0ABU3VSP6</accession>
<dbReference type="EC" id="1.1.5.-" evidence="3"/>
<feature type="signal peptide" evidence="1">
    <location>
        <begin position="1"/>
        <end position="22"/>
    </location>
</feature>
<sequence>MAQCIRALLVSATIITTSACGAAPELYHSEQARFRLQTVASGLEHPWSLAFLPDGSQLVTERAGRLRLIRDGQLTATPIAGLPELVVSGQGGLLDVVLHPDFADNHLLFLSYAHENDDGLTTRVSRAKLEGARLVDSEVIFEALPRSGTSRHFAGRMAFDDDGLLYVAVGDRGDRPRAQDLGDDAGGVHRITIHGDPAPGNPFRDQARARDTFYTYGNRNIQGMTRHPLSGDIWTHEHGPRGGDEVNILSPGTNYGWPEITYGIGYSGLAITDKTEQPGMAQPLHYWDPSIAPSGMAFYTGTEVPGWQGDLFVGALKLQKLVRLTIRNGQVVNEEDLITDFGRRIRDVRMGPDGVLWLLTDEGNGEVVRLVPE</sequence>
<dbReference type="GO" id="GO:0016491">
    <property type="term" value="F:oxidoreductase activity"/>
    <property type="evidence" value="ECO:0007669"/>
    <property type="project" value="UniProtKB-KW"/>
</dbReference>
<evidence type="ECO:0000259" key="2">
    <source>
        <dbReference type="Pfam" id="PF07995"/>
    </source>
</evidence>
<evidence type="ECO:0000313" key="3">
    <source>
        <dbReference type="EMBL" id="MDV2077273.1"/>
    </source>
</evidence>
<dbReference type="PROSITE" id="PS51257">
    <property type="entry name" value="PROKAR_LIPOPROTEIN"/>
    <property type="match status" value="1"/>
</dbReference>
<keyword evidence="1" id="KW-0732">Signal</keyword>
<dbReference type="Proteomes" id="UP001269819">
    <property type="component" value="Unassembled WGS sequence"/>
</dbReference>
<dbReference type="Gene3D" id="2.120.10.30">
    <property type="entry name" value="TolB, C-terminal domain"/>
    <property type="match status" value="1"/>
</dbReference>
<proteinExistence type="predicted"/>
<reference evidence="3 4" key="1">
    <citation type="submission" date="2023-10" db="EMBL/GenBank/DDBJ databases">
        <title>Characteristics and mechanism of a salt-tolerant marine origin heterotrophic nitrifying- aerobic denitrifying bacteria Marinobacter xestospongiae HN1.</title>
        <authorList>
            <person name="Qi R."/>
        </authorList>
    </citation>
    <scope>NUCLEOTIDE SEQUENCE [LARGE SCALE GENOMIC DNA]</scope>
    <source>
        <strain evidence="3 4">HN1</strain>
    </source>
</reference>
<dbReference type="PANTHER" id="PTHR19328:SF75">
    <property type="entry name" value="ALDOSE SUGAR DEHYDROGENASE YLII"/>
    <property type="match status" value="1"/>
</dbReference>
<dbReference type="PANTHER" id="PTHR19328">
    <property type="entry name" value="HEDGEHOG-INTERACTING PROTEIN"/>
    <property type="match status" value="1"/>
</dbReference>
<feature type="chain" id="PRO_5045764439" evidence="1">
    <location>
        <begin position="23"/>
        <end position="373"/>
    </location>
</feature>
<evidence type="ECO:0000313" key="4">
    <source>
        <dbReference type="Proteomes" id="UP001269819"/>
    </source>
</evidence>
<dbReference type="EMBL" id="JAWIIJ010000001">
    <property type="protein sequence ID" value="MDV2077273.1"/>
    <property type="molecule type" value="Genomic_DNA"/>
</dbReference>
<feature type="domain" description="Glucose/Sorbosone dehydrogenase" evidence="2">
    <location>
        <begin position="43"/>
        <end position="369"/>
    </location>
</feature>
<evidence type="ECO:0000256" key="1">
    <source>
        <dbReference type="SAM" id="SignalP"/>
    </source>
</evidence>
<organism evidence="3 4">
    <name type="scientific">Marinobacter xestospongiae</name>
    <dbReference type="NCBI Taxonomy" id="994319"/>
    <lineage>
        <taxon>Bacteria</taxon>
        <taxon>Pseudomonadati</taxon>
        <taxon>Pseudomonadota</taxon>
        <taxon>Gammaproteobacteria</taxon>
        <taxon>Pseudomonadales</taxon>
        <taxon>Marinobacteraceae</taxon>
        <taxon>Marinobacter</taxon>
    </lineage>
</organism>